<keyword evidence="2 4" id="KW-0012">Acyltransferase</keyword>
<dbReference type="RefSeq" id="WP_137770028.1">
    <property type="nucleotide sequence ID" value="NZ_BAAAIS010000002.1"/>
</dbReference>
<accession>A0ABW4PWN8</accession>
<feature type="domain" description="Phospholipid/glycerol acyltransferase" evidence="3">
    <location>
        <begin position="37"/>
        <end position="156"/>
    </location>
</feature>
<gene>
    <name evidence="4" type="ORF">ACFSDA_09160</name>
</gene>
<evidence type="ECO:0000313" key="4">
    <source>
        <dbReference type="EMBL" id="MFD1835243.1"/>
    </source>
</evidence>
<reference evidence="5" key="1">
    <citation type="journal article" date="2019" name="Int. J. Syst. Evol. Microbiol.">
        <title>The Global Catalogue of Microorganisms (GCM) 10K type strain sequencing project: providing services to taxonomists for standard genome sequencing and annotation.</title>
        <authorList>
            <consortium name="The Broad Institute Genomics Platform"/>
            <consortium name="The Broad Institute Genome Sequencing Center for Infectious Disease"/>
            <person name="Wu L."/>
            <person name="Ma J."/>
        </authorList>
    </citation>
    <scope>NUCLEOTIDE SEQUENCE [LARGE SCALE GENOMIC DNA]</scope>
    <source>
        <strain evidence="5">JCM 11650</strain>
    </source>
</reference>
<dbReference type="SUPFAM" id="SSF69593">
    <property type="entry name" value="Glycerol-3-phosphate (1)-acyltransferase"/>
    <property type="match status" value="1"/>
</dbReference>
<evidence type="ECO:0000259" key="3">
    <source>
        <dbReference type="SMART" id="SM00563"/>
    </source>
</evidence>
<dbReference type="Proteomes" id="UP001597280">
    <property type="component" value="Unassembled WGS sequence"/>
</dbReference>
<comment type="caution">
    <text evidence="4">The sequence shown here is derived from an EMBL/GenBank/DDBJ whole genome shotgun (WGS) entry which is preliminary data.</text>
</comment>
<protein>
    <submittedName>
        <fullName evidence="4">Lysophospholipid acyltransferase family protein</fullName>
    </submittedName>
</protein>
<name>A0ABW4PWN8_9MICO</name>
<evidence type="ECO:0000256" key="2">
    <source>
        <dbReference type="ARBA" id="ARBA00023315"/>
    </source>
</evidence>
<dbReference type="SMART" id="SM00563">
    <property type="entry name" value="PlsC"/>
    <property type="match status" value="1"/>
</dbReference>
<evidence type="ECO:0000313" key="5">
    <source>
        <dbReference type="Proteomes" id="UP001597280"/>
    </source>
</evidence>
<dbReference type="CDD" id="cd07989">
    <property type="entry name" value="LPLAT_AGPAT-like"/>
    <property type="match status" value="1"/>
</dbReference>
<dbReference type="EMBL" id="JBHUFL010000002">
    <property type="protein sequence ID" value="MFD1835243.1"/>
    <property type="molecule type" value="Genomic_DNA"/>
</dbReference>
<keyword evidence="1" id="KW-0808">Transferase</keyword>
<dbReference type="PANTHER" id="PTHR10434:SF11">
    <property type="entry name" value="1-ACYL-SN-GLYCEROL-3-PHOSPHATE ACYLTRANSFERASE"/>
    <property type="match status" value="1"/>
</dbReference>
<proteinExistence type="predicted"/>
<sequence>MPTAFYYGARALVRPYVRLFWKPRVTGLENVPREGGYVMAANHLANVDSFLIPVVFDREVHFVSKDDFWKKPGLKGWILKTFFEQVGAVPLDREALSSGKGALQAGLEVLREGHGFGIYPEGTRSKDGLLHPGKQGAAWLAIESGCPVVPVGVKNTPSIFSVPWRKVRGTVSVRVGRPIEVAEIDPSLSKGARRRLLTARIMDEIQKLSGQTRSDVVLPDAEV</sequence>
<evidence type="ECO:0000256" key="1">
    <source>
        <dbReference type="ARBA" id="ARBA00022679"/>
    </source>
</evidence>
<keyword evidence="5" id="KW-1185">Reference proteome</keyword>
<organism evidence="4 5">
    <name type="scientific">Brachybacterium rhamnosum</name>
    <dbReference type="NCBI Taxonomy" id="173361"/>
    <lineage>
        <taxon>Bacteria</taxon>
        <taxon>Bacillati</taxon>
        <taxon>Actinomycetota</taxon>
        <taxon>Actinomycetes</taxon>
        <taxon>Micrococcales</taxon>
        <taxon>Dermabacteraceae</taxon>
        <taxon>Brachybacterium</taxon>
    </lineage>
</organism>
<dbReference type="PANTHER" id="PTHR10434">
    <property type="entry name" value="1-ACYL-SN-GLYCEROL-3-PHOSPHATE ACYLTRANSFERASE"/>
    <property type="match status" value="1"/>
</dbReference>
<dbReference type="GO" id="GO:0016746">
    <property type="term" value="F:acyltransferase activity"/>
    <property type="evidence" value="ECO:0007669"/>
    <property type="project" value="UniProtKB-KW"/>
</dbReference>
<dbReference type="InterPro" id="IPR002123">
    <property type="entry name" value="Plipid/glycerol_acylTrfase"/>
</dbReference>
<dbReference type="Pfam" id="PF01553">
    <property type="entry name" value="Acyltransferase"/>
    <property type="match status" value="1"/>
</dbReference>